<protein>
    <submittedName>
        <fullName evidence="2">Reverse transcriptase domain-containing protein</fullName>
    </submittedName>
</protein>
<evidence type="ECO:0000259" key="1">
    <source>
        <dbReference type="Pfam" id="PF03732"/>
    </source>
</evidence>
<dbReference type="Pfam" id="PF03732">
    <property type="entry name" value="Retrotrans_gag"/>
    <property type="match status" value="1"/>
</dbReference>
<proteinExistence type="predicted"/>
<keyword evidence="2" id="KW-0695">RNA-directed DNA polymerase</keyword>
<dbReference type="EMBL" id="BQNB010017237">
    <property type="protein sequence ID" value="GJT60867.1"/>
    <property type="molecule type" value="Genomic_DNA"/>
</dbReference>
<name>A0ABQ5FDQ1_9ASTR</name>
<keyword evidence="2" id="KW-0808">Transferase</keyword>
<reference evidence="2" key="1">
    <citation type="journal article" date="2022" name="Int. J. Mol. Sci.">
        <title>Draft Genome of Tanacetum Coccineum: Genomic Comparison of Closely Related Tanacetum-Family Plants.</title>
        <authorList>
            <person name="Yamashiro T."/>
            <person name="Shiraishi A."/>
            <person name="Nakayama K."/>
            <person name="Satake H."/>
        </authorList>
    </citation>
    <scope>NUCLEOTIDE SEQUENCE</scope>
</reference>
<feature type="domain" description="Retrotransposon gag" evidence="1">
    <location>
        <begin position="30"/>
        <end position="101"/>
    </location>
</feature>
<dbReference type="InterPro" id="IPR005162">
    <property type="entry name" value="Retrotrans_gag_dom"/>
</dbReference>
<sequence>MPQKDVNTEAPVYGLKMPLEKCAKENKVTFATGTLTDDALSWWNAYAQPMGIEQANRTTWTELKRLLTNKYCPRTEIRKMEEELYNLIVKGNDLKPYVRRF</sequence>
<keyword evidence="2" id="KW-0548">Nucleotidyltransferase</keyword>
<keyword evidence="3" id="KW-1185">Reference proteome</keyword>
<dbReference type="Proteomes" id="UP001151760">
    <property type="component" value="Unassembled WGS sequence"/>
</dbReference>
<reference evidence="2" key="2">
    <citation type="submission" date="2022-01" db="EMBL/GenBank/DDBJ databases">
        <authorList>
            <person name="Yamashiro T."/>
            <person name="Shiraishi A."/>
            <person name="Satake H."/>
            <person name="Nakayama K."/>
        </authorList>
    </citation>
    <scope>NUCLEOTIDE SEQUENCE</scope>
</reference>
<organism evidence="2 3">
    <name type="scientific">Tanacetum coccineum</name>
    <dbReference type="NCBI Taxonomy" id="301880"/>
    <lineage>
        <taxon>Eukaryota</taxon>
        <taxon>Viridiplantae</taxon>
        <taxon>Streptophyta</taxon>
        <taxon>Embryophyta</taxon>
        <taxon>Tracheophyta</taxon>
        <taxon>Spermatophyta</taxon>
        <taxon>Magnoliopsida</taxon>
        <taxon>eudicotyledons</taxon>
        <taxon>Gunneridae</taxon>
        <taxon>Pentapetalae</taxon>
        <taxon>asterids</taxon>
        <taxon>campanulids</taxon>
        <taxon>Asterales</taxon>
        <taxon>Asteraceae</taxon>
        <taxon>Asteroideae</taxon>
        <taxon>Anthemideae</taxon>
        <taxon>Anthemidinae</taxon>
        <taxon>Tanacetum</taxon>
    </lineage>
</organism>
<dbReference type="GO" id="GO:0003964">
    <property type="term" value="F:RNA-directed DNA polymerase activity"/>
    <property type="evidence" value="ECO:0007669"/>
    <property type="project" value="UniProtKB-KW"/>
</dbReference>
<evidence type="ECO:0000313" key="2">
    <source>
        <dbReference type="EMBL" id="GJT60867.1"/>
    </source>
</evidence>
<evidence type="ECO:0000313" key="3">
    <source>
        <dbReference type="Proteomes" id="UP001151760"/>
    </source>
</evidence>
<comment type="caution">
    <text evidence="2">The sequence shown here is derived from an EMBL/GenBank/DDBJ whole genome shotgun (WGS) entry which is preliminary data.</text>
</comment>
<accession>A0ABQ5FDQ1</accession>
<gene>
    <name evidence="2" type="ORF">Tco_1004400</name>
</gene>